<name>A0ABS6SKG2_9SPHN</name>
<dbReference type="RefSeq" id="WP_218315513.1">
    <property type="nucleotide sequence ID" value="NZ_JAGSPB010000001.1"/>
</dbReference>
<feature type="signal peptide" evidence="2">
    <location>
        <begin position="1"/>
        <end position="24"/>
    </location>
</feature>
<evidence type="ECO:0000313" key="4">
    <source>
        <dbReference type="EMBL" id="MBV7264997.1"/>
    </source>
</evidence>
<keyword evidence="2" id="KW-0732">Signal</keyword>
<dbReference type="InterPro" id="IPR047589">
    <property type="entry name" value="DUF11_rpt"/>
</dbReference>
<proteinExistence type="predicted"/>
<dbReference type="NCBIfam" id="TIGR01451">
    <property type="entry name" value="B_ant_repeat"/>
    <property type="match status" value="1"/>
</dbReference>
<feature type="domain" description="DUF11" evidence="3">
    <location>
        <begin position="401"/>
        <end position="508"/>
    </location>
</feature>
<accession>A0ABS6SKG2</accession>
<feature type="chain" id="PRO_5047173355" evidence="2">
    <location>
        <begin position="25"/>
        <end position="728"/>
    </location>
</feature>
<evidence type="ECO:0000256" key="2">
    <source>
        <dbReference type="SAM" id="SignalP"/>
    </source>
</evidence>
<feature type="region of interest" description="Disordered" evidence="1">
    <location>
        <begin position="343"/>
        <end position="363"/>
    </location>
</feature>
<comment type="caution">
    <text evidence="4">The sequence shown here is derived from an EMBL/GenBank/DDBJ whole genome shotgun (WGS) entry which is preliminary data.</text>
</comment>
<evidence type="ECO:0000256" key="1">
    <source>
        <dbReference type="SAM" id="MobiDB-lite"/>
    </source>
</evidence>
<protein>
    <submittedName>
        <fullName evidence="4">DUF11 domain-containing protein</fullName>
    </submittedName>
</protein>
<reference evidence="4 5" key="1">
    <citation type="submission" date="2021-04" db="EMBL/GenBank/DDBJ databases">
        <authorList>
            <person name="Pira H."/>
            <person name="Risdian C."/>
            <person name="Wink J."/>
        </authorList>
    </citation>
    <scope>NUCLEOTIDE SEQUENCE [LARGE SCALE GENOMIC DNA]</scope>
    <source>
        <strain evidence="4 5">WH131</strain>
    </source>
</reference>
<sequence>MPLARMLTSILPFVAVATAGVLLARDVTNTATVTLPGSAVDRDTSNNSATLVTDVLAAIAATDDSASDINGSTGAADVLNVFDNDTLDEAAASPANAGLSIPPGATLPAGITFDLATGAVGVSAGTPEGQYSFDYQICETAAPDNCEIASVTLDVVRTLGELAGTVFLDLDGDRDLSAQEPVLSGWTVEVLSGETLVESATTGADGSYTFPGLPGGAEYAIRFRDPETGVVFEEITGIRLEDGQTLPDQNLPIDPSGIIYDAVTRAPVAGATATLVDANGTALPEDCYIDESQSDQVTGSSGAYRFDIVPGADAACPVSETSYTILITPPAGSSFSSTILPPQGNSLDPTGRGSPLRVSTTPTAPTGGDPVYFIAFELEAGDPDIINNHIPIDPFLSRNELIVTKTSTRRSASTGDLVPYTITVRNDEAFRRADVDVVDVLPSGLAYVDGTARVNGTPVEPSPGNANRELVWEDQIIPASGSVTYDLVLVVGSGITEGRAINTAVAEDGATGSSISNRGTAVVSIVPSTLFDCSELIGQVFEDSDRDGYQDEGEPGIPAVRLATVNGELITTDEFGRYHIACAAVPDARIGSNFVLRLDEETLPQGWAATTDNPRSIRLTRGKMGELNFGAVQVETKSFVLDASSFAEDGSISPEFRARLLEEANSQDRKPIIRATYRIAPSDSENEVAERLSAIRDALRAAFGDRRNGHDALISVDAIRAVDGEGEE</sequence>
<organism evidence="4 5">
    <name type="scientific">Erythrobacter ani</name>
    <dbReference type="NCBI Taxonomy" id="2827235"/>
    <lineage>
        <taxon>Bacteria</taxon>
        <taxon>Pseudomonadati</taxon>
        <taxon>Pseudomonadota</taxon>
        <taxon>Alphaproteobacteria</taxon>
        <taxon>Sphingomonadales</taxon>
        <taxon>Erythrobacteraceae</taxon>
        <taxon>Erythrobacter/Porphyrobacter group</taxon>
        <taxon>Erythrobacter</taxon>
    </lineage>
</organism>
<dbReference type="Pfam" id="PF01345">
    <property type="entry name" value="DUF11"/>
    <property type="match status" value="1"/>
</dbReference>
<keyword evidence="5" id="KW-1185">Reference proteome</keyword>
<evidence type="ECO:0000259" key="3">
    <source>
        <dbReference type="Pfam" id="PF01345"/>
    </source>
</evidence>
<evidence type="ECO:0000313" key="5">
    <source>
        <dbReference type="Proteomes" id="UP000699975"/>
    </source>
</evidence>
<dbReference type="InterPro" id="IPR001434">
    <property type="entry name" value="OmcB-like_DUF11"/>
</dbReference>
<dbReference type="EMBL" id="JAGSPB010000001">
    <property type="protein sequence ID" value="MBV7264997.1"/>
    <property type="molecule type" value="Genomic_DNA"/>
</dbReference>
<gene>
    <name evidence="4" type="ORF">KCG45_02260</name>
</gene>
<dbReference type="Proteomes" id="UP000699975">
    <property type="component" value="Unassembled WGS sequence"/>
</dbReference>